<proteinExistence type="predicted"/>
<dbReference type="EMBL" id="BOPH01000082">
    <property type="protein sequence ID" value="GIJ70624.1"/>
    <property type="molecule type" value="Genomic_DNA"/>
</dbReference>
<evidence type="ECO:0000313" key="2">
    <source>
        <dbReference type="EMBL" id="GIJ70624.1"/>
    </source>
</evidence>
<organism evidence="2 3">
    <name type="scientific">Virgisporangium ochraceum</name>
    <dbReference type="NCBI Taxonomy" id="65505"/>
    <lineage>
        <taxon>Bacteria</taxon>
        <taxon>Bacillati</taxon>
        <taxon>Actinomycetota</taxon>
        <taxon>Actinomycetes</taxon>
        <taxon>Micromonosporales</taxon>
        <taxon>Micromonosporaceae</taxon>
        <taxon>Virgisporangium</taxon>
    </lineage>
</organism>
<accession>A0A8J3ZUD0</accession>
<keyword evidence="3" id="KW-1185">Reference proteome</keyword>
<protein>
    <recommendedName>
        <fullName evidence="4">Secreted protein</fullName>
    </recommendedName>
</protein>
<dbReference type="AlphaFoldDB" id="A0A8J3ZUD0"/>
<comment type="caution">
    <text evidence="2">The sequence shown here is derived from an EMBL/GenBank/DDBJ whole genome shotgun (WGS) entry which is preliminary data.</text>
</comment>
<feature type="signal peptide" evidence="1">
    <location>
        <begin position="1"/>
        <end position="31"/>
    </location>
</feature>
<reference evidence="2" key="1">
    <citation type="submission" date="2021-01" db="EMBL/GenBank/DDBJ databases">
        <title>Whole genome shotgun sequence of Virgisporangium ochraceum NBRC 16418.</title>
        <authorList>
            <person name="Komaki H."/>
            <person name="Tamura T."/>
        </authorList>
    </citation>
    <scope>NUCLEOTIDE SEQUENCE</scope>
    <source>
        <strain evidence="2">NBRC 16418</strain>
    </source>
</reference>
<evidence type="ECO:0000256" key="1">
    <source>
        <dbReference type="SAM" id="SignalP"/>
    </source>
</evidence>
<keyword evidence="1" id="KW-0732">Signal</keyword>
<evidence type="ECO:0000313" key="3">
    <source>
        <dbReference type="Proteomes" id="UP000635606"/>
    </source>
</evidence>
<evidence type="ECO:0008006" key="4">
    <source>
        <dbReference type="Google" id="ProtNLM"/>
    </source>
</evidence>
<feature type="chain" id="PRO_5035284403" description="Secreted protein" evidence="1">
    <location>
        <begin position="32"/>
        <end position="128"/>
    </location>
</feature>
<dbReference type="Proteomes" id="UP000635606">
    <property type="component" value="Unassembled WGS sequence"/>
</dbReference>
<name>A0A8J3ZUD0_9ACTN</name>
<sequence length="128" mass="13648">MTMMRRWTRRVLVSTLLVPAAVVVGAAPAHADPRCTGRVEVLGTSEPGTRVVASFARGGASNVYPGRGVSGTELSPVVRFGIVADQAAFVEYFDLRDNRRLGSDVVGVGSYAVNQCHKAVFWVEQLAG</sequence>
<gene>
    <name evidence="2" type="ORF">Voc01_055410</name>
</gene>
<dbReference type="RefSeq" id="WP_203930522.1">
    <property type="nucleotide sequence ID" value="NZ_BOPH01000082.1"/>
</dbReference>